<dbReference type="EMBL" id="BAABGT010000017">
    <property type="protein sequence ID" value="GAA4539919.1"/>
    <property type="molecule type" value="Genomic_DNA"/>
</dbReference>
<comment type="caution">
    <text evidence="2">The sequence shown here is derived from an EMBL/GenBank/DDBJ whole genome shotgun (WGS) entry which is preliminary data.</text>
</comment>
<organism evidence="2 3">
    <name type="scientific">Pseudonocardia xishanensis</name>
    <dbReference type="NCBI Taxonomy" id="630995"/>
    <lineage>
        <taxon>Bacteria</taxon>
        <taxon>Bacillati</taxon>
        <taxon>Actinomycetota</taxon>
        <taxon>Actinomycetes</taxon>
        <taxon>Pseudonocardiales</taxon>
        <taxon>Pseudonocardiaceae</taxon>
        <taxon>Pseudonocardia</taxon>
    </lineage>
</organism>
<accession>A0ABP8RIJ2</accession>
<protein>
    <submittedName>
        <fullName evidence="2">Uncharacterized protein</fullName>
    </submittedName>
</protein>
<gene>
    <name evidence="2" type="ORF">GCM10023175_11940</name>
</gene>
<evidence type="ECO:0000256" key="1">
    <source>
        <dbReference type="SAM" id="MobiDB-lite"/>
    </source>
</evidence>
<feature type="region of interest" description="Disordered" evidence="1">
    <location>
        <begin position="1"/>
        <end position="24"/>
    </location>
</feature>
<proteinExistence type="predicted"/>
<evidence type="ECO:0000313" key="2">
    <source>
        <dbReference type="EMBL" id="GAA4539919.1"/>
    </source>
</evidence>
<dbReference type="Proteomes" id="UP001501598">
    <property type="component" value="Unassembled WGS sequence"/>
</dbReference>
<sequence>MIRGRTGYAPGMADPPRSGDPDWDRREMLARRHLQDGLARGGLVPDAVWVDYLTLGGGLSAEDLAAAVTGDLPLRRRDHDLLAHAVNERLAADVERVPYSDQIG</sequence>
<name>A0ABP8RIJ2_9PSEU</name>
<keyword evidence="3" id="KW-1185">Reference proteome</keyword>
<reference evidence="3" key="1">
    <citation type="journal article" date="2019" name="Int. J. Syst. Evol. Microbiol.">
        <title>The Global Catalogue of Microorganisms (GCM) 10K type strain sequencing project: providing services to taxonomists for standard genome sequencing and annotation.</title>
        <authorList>
            <consortium name="The Broad Institute Genomics Platform"/>
            <consortium name="The Broad Institute Genome Sequencing Center for Infectious Disease"/>
            <person name="Wu L."/>
            <person name="Ma J."/>
        </authorList>
    </citation>
    <scope>NUCLEOTIDE SEQUENCE [LARGE SCALE GENOMIC DNA]</scope>
    <source>
        <strain evidence="3">JCM 17906</strain>
    </source>
</reference>
<evidence type="ECO:0000313" key="3">
    <source>
        <dbReference type="Proteomes" id="UP001501598"/>
    </source>
</evidence>